<gene>
    <name evidence="2" type="ORF">BC6307_02500</name>
</gene>
<dbReference type="Proteomes" id="UP000215224">
    <property type="component" value="Chromosome"/>
</dbReference>
<dbReference type="EMBL" id="CP018866">
    <property type="protein sequence ID" value="AST90230.1"/>
    <property type="molecule type" value="Genomic_DNA"/>
</dbReference>
<name>A0A223KL59_9BACI</name>
<dbReference type="Gene3D" id="3.40.720.10">
    <property type="entry name" value="Alkaline Phosphatase, subunit A"/>
    <property type="match status" value="1"/>
</dbReference>
<dbReference type="InterPro" id="IPR017850">
    <property type="entry name" value="Alkaline_phosphatase_core_sf"/>
</dbReference>
<evidence type="ECO:0000256" key="1">
    <source>
        <dbReference type="SAM" id="SignalP"/>
    </source>
</evidence>
<evidence type="ECO:0008006" key="4">
    <source>
        <dbReference type="Google" id="ProtNLM"/>
    </source>
</evidence>
<dbReference type="GO" id="GO:0016787">
    <property type="term" value="F:hydrolase activity"/>
    <property type="evidence" value="ECO:0007669"/>
    <property type="project" value="UniProtKB-ARBA"/>
</dbReference>
<accession>A0A223KL59</accession>
<dbReference type="Pfam" id="PF01663">
    <property type="entry name" value="Phosphodiest"/>
    <property type="match status" value="1"/>
</dbReference>
<protein>
    <recommendedName>
        <fullName evidence="4">Alkaline phosphatase family protein</fullName>
    </recommendedName>
</protein>
<dbReference type="PANTHER" id="PTHR10151:SF120">
    <property type="entry name" value="BIS(5'-ADENOSYL)-TRIPHOSPHATASE"/>
    <property type="match status" value="1"/>
</dbReference>
<dbReference type="SUPFAM" id="SSF53649">
    <property type="entry name" value="Alkaline phosphatase-like"/>
    <property type="match status" value="1"/>
</dbReference>
<evidence type="ECO:0000313" key="2">
    <source>
        <dbReference type="EMBL" id="AST90230.1"/>
    </source>
</evidence>
<dbReference type="AlphaFoldDB" id="A0A223KL59"/>
<evidence type="ECO:0000313" key="3">
    <source>
        <dbReference type="Proteomes" id="UP000215224"/>
    </source>
</evidence>
<feature type="signal peptide" evidence="1">
    <location>
        <begin position="1"/>
        <end position="19"/>
    </location>
</feature>
<dbReference type="RefSeq" id="WP_066418186.1">
    <property type="nucleotide sequence ID" value="NZ_CP018866.1"/>
</dbReference>
<organism evidence="2 3">
    <name type="scientific">Sutcliffiella cohnii</name>
    <dbReference type="NCBI Taxonomy" id="33932"/>
    <lineage>
        <taxon>Bacteria</taxon>
        <taxon>Bacillati</taxon>
        <taxon>Bacillota</taxon>
        <taxon>Bacilli</taxon>
        <taxon>Bacillales</taxon>
        <taxon>Bacillaceae</taxon>
        <taxon>Sutcliffiella</taxon>
    </lineage>
</organism>
<reference evidence="2 3" key="1">
    <citation type="submission" date="2016-12" db="EMBL/GenBank/DDBJ databases">
        <title>The whole genome sequencing and assembly of Bacillus cohnii DSM 6307T strain.</title>
        <authorList>
            <person name="Lee Y.-J."/>
            <person name="Yi H."/>
            <person name="Bahn Y.-S."/>
            <person name="Kim J.F."/>
            <person name="Lee D.-W."/>
        </authorList>
    </citation>
    <scope>NUCLEOTIDE SEQUENCE [LARGE SCALE GENOMIC DNA]</scope>
    <source>
        <strain evidence="2 3">DSM 6307</strain>
    </source>
</reference>
<dbReference type="STRING" id="1314751.GCA_001591425_03150"/>
<feature type="chain" id="PRO_5011275354" description="Alkaline phosphatase family protein" evidence="1">
    <location>
        <begin position="20"/>
        <end position="516"/>
    </location>
</feature>
<dbReference type="InterPro" id="IPR002591">
    <property type="entry name" value="Phosphodiest/P_Trfase"/>
</dbReference>
<keyword evidence="1" id="KW-0732">Signal</keyword>
<dbReference type="KEGG" id="bcoh:BC6307_02500"/>
<dbReference type="PROSITE" id="PS51257">
    <property type="entry name" value="PROKAR_LIPOPROTEIN"/>
    <property type="match status" value="1"/>
</dbReference>
<sequence>MRKCYILLLCLSLLGCQQAESTQHANNSSKNVIMIMVDSMTGELVHASLKEEADKFPALQFLVENGNVYNDLVAPFPSMSVSIESTLITGEMPNKHSVPGLTWYDVKNDRLIDYGTSIETYRKLGFKQSLEDSLYNLNNVHLSKETTTIFEELHDRGIKSGAINLLLYRGKTEHEIEPPAIIQWTTGLSEKIKTNGPDILSFGTFYRPKELQTELLPDALLLKAGLSDYYATEAITKLIKNKEQPPFLLAFFPDMDKRTHRNGPPYVHGLKTVDDHLQRILDAYGSWEEALEQNVFILFGDHGQASLVENEERAKLNLHELYNQYNIAPFGEKPSSGDIVIANNHRSAYIYPINKQIQKEELVDVGLQDPRMAIVASEENGWIEAWSPDYHQPLKFKKGGEWKDSYGQQWTIEGEVDVLKLEMSDEDKLINYTEYPDALNQLYSALHSLPNSIIVTAKPGFVVFSETTPVHNGGGEHGGLHRDETLAVLIVSGTDKEFENPRIVDLKDYILNLFDE</sequence>
<dbReference type="PANTHER" id="PTHR10151">
    <property type="entry name" value="ECTONUCLEOTIDE PYROPHOSPHATASE/PHOSPHODIESTERASE"/>
    <property type="match status" value="1"/>
</dbReference>
<keyword evidence="3" id="KW-1185">Reference proteome</keyword>
<proteinExistence type="predicted"/>